<dbReference type="GO" id="GO:0098796">
    <property type="term" value="C:membrane protein complex"/>
    <property type="evidence" value="ECO:0007669"/>
    <property type="project" value="UniProtKB-ARBA"/>
</dbReference>
<comment type="similarity">
    <text evidence="1">Belongs to the ABC transporter superfamily.</text>
</comment>
<keyword evidence="3" id="KW-0547">Nucleotide-binding</keyword>
<gene>
    <name evidence="6" type="ORF">OMES3154_00750</name>
</gene>
<dbReference type="PANTHER" id="PTHR42798">
    <property type="entry name" value="LIPOPROTEIN-RELEASING SYSTEM ATP-BINDING PROTEIN LOLD"/>
    <property type="match status" value="1"/>
</dbReference>
<evidence type="ECO:0000259" key="5">
    <source>
        <dbReference type="PROSITE" id="PS50893"/>
    </source>
</evidence>
<evidence type="ECO:0000256" key="1">
    <source>
        <dbReference type="ARBA" id="ARBA00005417"/>
    </source>
</evidence>
<evidence type="ECO:0000256" key="4">
    <source>
        <dbReference type="ARBA" id="ARBA00022840"/>
    </source>
</evidence>
<dbReference type="GO" id="GO:0005524">
    <property type="term" value="F:ATP binding"/>
    <property type="evidence" value="ECO:0007669"/>
    <property type="project" value="UniProtKB-KW"/>
</dbReference>
<name>A0A6I8ME38_9FUSO</name>
<reference evidence="6 7" key="1">
    <citation type="submission" date="2019-10" db="EMBL/GenBank/DDBJ databases">
        <authorList>
            <person name="Blom J."/>
        </authorList>
    </citation>
    <scope>NUCLEOTIDE SEQUENCE [LARGE SCALE GENOMIC DNA]</scope>
    <source>
        <strain evidence="6 7">ES3154-GLU</strain>
    </source>
</reference>
<protein>
    <recommendedName>
        <fullName evidence="5">ABC transporter domain-containing protein</fullName>
    </recommendedName>
</protein>
<dbReference type="Gene3D" id="3.40.50.300">
    <property type="entry name" value="P-loop containing nucleotide triphosphate hydrolases"/>
    <property type="match status" value="1"/>
</dbReference>
<dbReference type="GO" id="GO:0016887">
    <property type="term" value="F:ATP hydrolysis activity"/>
    <property type="evidence" value="ECO:0007669"/>
    <property type="project" value="InterPro"/>
</dbReference>
<dbReference type="InterPro" id="IPR017871">
    <property type="entry name" value="ABC_transporter-like_CS"/>
</dbReference>
<sequence>MIISVKNLRKTYTNGNLSVEVLKGVNLTVEKGEYISIMGPSGSGKSTFLNILGCLDLLTSGEYILDDKNITNLSDDELSEVRCEKIGFVFQAYNLLAKLTSKENVELPAIYKGTSSNKRSEKAVELLKMVGLEERINHKPSELSGGQKQRVAIARSLINNPSIILADEPTGNLDSKSSEEILEIFRKLNEMGVTIIMVTHEEDVAMHTKRIVRLKDGIIEKDYLVENRLGGK</sequence>
<evidence type="ECO:0000313" key="7">
    <source>
        <dbReference type="Proteomes" id="UP000419017"/>
    </source>
</evidence>
<dbReference type="PANTHER" id="PTHR42798:SF6">
    <property type="entry name" value="CELL DIVISION ATP-BINDING PROTEIN FTSE"/>
    <property type="match status" value="1"/>
</dbReference>
<dbReference type="RefSeq" id="WP_156683459.1">
    <property type="nucleotide sequence ID" value="NZ_CABWIB010000001.1"/>
</dbReference>
<dbReference type="PROSITE" id="PS50893">
    <property type="entry name" value="ABC_TRANSPORTER_2"/>
    <property type="match status" value="1"/>
</dbReference>
<dbReference type="InterPro" id="IPR003593">
    <property type="entry name" value="AAA+_ATPase"/>
</dbReference>
<dbReference type="FunFam" id="3.40.50.300:FF:000032">
    <property type="entry name" value="Export ABC transporter ATP-binding protein"/>
    <property type="match status" value="1"/>
</dbReference>
<organism evidence="6 7">
    <name type="scientific">Oceanivirga miroungae</name>
    <dbReference type="NCBI Taxonomy" id="1130046"/>
    <lineage>
        <taxon>Bacteria</taxon>
        <taxon>Fusobacteriati</taxon>
        <taxon>Fusobacteriota</taxon>
        <taxon>Fusobacteriia</taxon>
        <taxon>Fusobacteriales</taxon>
        <taxon>Leptotrichiaceae</taxon>
        <taxon>Oceanivirga</taxon>
    </lineage>
</organism>
<accession>A0A6I8ME38</accession>
<keyword evidence="4" id="KW-0067">ATP-binding</keyword>
<keyword evidence="7" id="KW-1185">Reference proteome</keyword>
<evidence type="ECO:0000313" key="6">
    <source>
        <dbReference type="EMBL" id="VWL85465.1"/>
    </source>
</evidence>
<evidence type="ECO:0000256" key="3">
    <source>
        <dbReference type="ARBA" id="ARBA00022741"/>
    </source>
</evidence>
<keyword evidence="2" id="KW-0813">Transport</keyword>
<dbReference type="CDD" id="cd03255">
    <property type="entry name" value="ABC_MJ0796_LolCDE_FtsE"/>
    <property type="match status" value="1"/>
</dbReference>
<dbReference type="EMBL" id="CABWIB010000001">
    <property type="protein sequence ID" value="VWL85465.1"/>
    <property type="molecule type" value="Genomic_DNA"/>
</dbReference>
<feature type="domain" description="ABC transporter" evidence="5">
    <location>
        <begin position="3"/>
        <end position="232"/>
    </location>
</feature>
<dbReference type="SMART" id="SM00382">
    <property type="entry name" value="AAA"/>
    <property type="match status" value="1"/>
</dbReference>
<dbReference type="InterPro" id="IPR017911">
    <property type="entry name" value="MacB-like_ATP-bd"/>
</dbReference>
<dbReference type="GO" id="GO:0022857">
    <property type="term" value="F:transmembrane transporter activity"/>
    <property type="evidence" value="ECO:0007669"/>
    <property type="project" value="UniProtKB-ARBA"/>
</dbReference>
<dbReference type="SUPFAM" id="SSF52540">
    <property type="entry name" value="P-loop containing nucleoside triphosphate hydrolases"/>
    <property type="match status" value="1"/>
</dbReference>
<dbReference type="InterPro" id="IPR027417">
    <property type="entry name" value="P-loop_NTPase"/>
</dbReference>
<dbReference type="Proteomes" id="UP000419017">
    <property type="component" value="Unassembled WGS sequence"/>
</dbReference>
<dbReference type="InterPro" id="IPR003439">
    <property type="entry name" value="ABC_transporter-like_ATP-bd"/>
</dbReference>
<dbReference type="AlphaFoldDB" id="A0A6I8ME38"/>
<dbReference type="Pfam" id="PF00005">
    <property type="entry name" value="ABC_tran"/>
    <property type="match status" value="1"/>
</dbReference>
<evidence type="ECO:0000256" key="2">
    <source>
        <dbReference type="ARBA" id="ARBA00022448"/>
    </source>
</evidence>
<dbReference type="PROSITE" id="PS00211">
    <property type="entry name" value="ABC_TRANSPORTER_1"/>
    <property type="match status" value="1"/>
</dbReference>
<proteinExistence type="inferred from homology"/>